<dbReference type="SMART" id="SM00530">
    <property type="entry name" value="HTH_XRE"/>
    <property type="match status" value="1"/>
</dbReference>
<protein>
    <submittedName>
        <fullName evidence="3">Helix-turn-helix domain-containing protein</fullName>
    </submittedName>
</protein>
<accession>A0ABY4ZQY9</accession>
<dbReference type="InterPro" id="IPR010982">
    <property type="entry name" value="Lambda_DNA-bd_dom_sf"/>
</dbReference>
<dbReference type="InterPro" id="IPR001387">
    <property type="entry name" value="Cro/C1-type_HTH"/>
</dbReference>
<proteinExistence type="predicted"/>
<dbReference type="PANTHER" id="PTHR46797:SF1">
    <property type="entry name" value="METHYLPHOSPHONATE SYNTHASE"/>
    <property type="match status" value="1"/>
</dbReference>
<sequence length="72" mass="8102">MAEDSDLTALGREIRDRRKARNLSQEALAELAGLHRNYVGLLERGERNPSATTLFQLARALEIRLSELVGRL</sequence>
<dbReference type="Pfam" id="PF01381">
    <property type="entry name" value="HTH_3"/>
    <property type="match status" value="1"/>
</dbReference>
<keyword evidence="4" id="KW-1185">Reference proteome</keyword>
<dbReference type="PROSITE" id="PS50943">
    <property type="entry name" value="HTH_CROC1"/>
    <property type="match status" value="1"/>
</dbReference>
<dbReference type="EMBL" id="CP096040">
    <property type="protein sequence ID" value="USQ95008.1"/>
    <property type="molecule type" value="Genomic_DNA"/>
</dbReference>
<gene>
    <name evidence="3" type="ORF">MZV50_20970</name>
</gene>
<reference evidence="3 4" key="1">
    <citation type="submission" date="2022-04" db="EMBL/GenBank/DDBJ databases">
        <title>Genome sequence of soybean root-associated Caulobacter segnis RL271.</title>
        <authorList>
            <person name="Longley R."/>
            <person name="Bonito G."/>
            <person name="Trigodet F."/>
            <person name="Crosson S."/>
            <person name="Fiebig A."/>
        </authorList>
    </citation>
    <scope>NUCLEOTIDE SEQUENCE [LARGE SCALE GENOMIC DNA]</scope>
    <source>
        <strain evidence="3 4">RL271</strain>
    </source>
</reference>
<dbReference type="Gene3D" id="1.10.260.40">
    <property type="entry name" value="lambda repressor-like DNA-binding domains"/>
    <property type="match status" value="1"/>
</dbReference>
<organism evidence="3 4">
    <name type="scientific">Caulobacter segnis</name>
    <dbReference type="NCBI Taxonomy" id="88688"/>
    <lineage>
        <taxon>Bacteria</taxon>
        <taxon>Pseudomonadati</taxon>
        <taxon>Pseudomonadota</taxon>
        <taxon>Alphaproteobacteria</taxon>
        <taxon>Caulobacterales</taxon>
        <taxon>Caulobacteraceae</taxon>
        <taxon>Caulobacter</taxon>
    </lineage>
</organism>
<evidence type="ECO:0000259" key="2">
    <source>
        <dbReference type="PROSITE" id="PS50943"/>
    </source>
</evidence>
<evidence type="ECO:0000256" key="1">
    <source>
        <dbReference type="ARBA" id="ARBA00023125"/>
    </source>
</evidence>
<dbReference type="RefSeq" id="WP_223391546.1">
    <property type="nucleotide sequence ID" value="NZ_CP082923.1"/>
</dbReference>
<dbReference type="Proteomes" id="UP001057520">
    <property type="component" value="Chromosome"/>
</dbReference>
<dbReference type="PANTHER" id="PTHR46797">
    <property type="entry name" value="HTH-TYPE TRANSCRIPTIONAL REGULATOR"/>
    <property type="match status" value="1"/>
</dbReference>
<evidence type="ECO:0000313" key="4">
    <source>
        <dbReference type="Proteomes" id="UP001057520"/>
    </source>
</evidence>
<feature type="domain" description="HTH cro/C1-type" evidence="2">
    <location>
        <begin position="14"/>
        <end position="68"/>
    </location>
</feature>
<name>A0ABY4ZQY9_9CAUL</name>
<dbReference type="InterPro" id="IPR050807">
    <property type="entry name" value="TransReg_Diox_bact_type"/>
</dbReference>
<evidence type="ECO:0000313" key="3">
    <source>
        <dbReference type="EMBL" id="USQ95008.1"/>
    </source>
</evidence>
<dbReference type="SUPFAM" id="SSF47413">
    <property type="entry name" value="lambda repressor-like DNA-binding domains"/>
    <property type="match status" value="1"/>
</dbReference>
<dbReference type="CDD" id="cd00093">
    <property type="entry name" value="HTH_XRE"/>
    <property type="match status" value="1"/>
</dbReference>
<keyword evidence="1" id="KW-0238">DNA-binding</keyword>